<evidence type="ECO:0000313" key="3">
    <source>
        <dbReference type="Proteomes" id="UP000273145"/>
    </source>
</evidence>
<sequence length="250" mass="28150">MIALSLEFFKLRRKRIFLMIILFLLAQMVWAFLSLSMSMSKNNIAHPQWEAVIAIVASMNGLFLPIISAIIVSRVCDMEHKGNTWKMIMTTNINRKQIYLAKYVCVLLLLLFYVILQTALITLFGLTNDFLSPAPLILLGQYILGTMITSTTIVALQQWVSLSLKNQAFALCLGMVGGFIGMTADLFPAIIRQFFIWSYYTGLSPATYLFTEKAATYTTRPIDPLLLIIALILTAILYAAGNWRISSKEV</sequence>
<reference evidence="2 3" key="1">
    <citation type="submission" date="2018-11" db="EMBL/GenBank/DDBJ databases">
        <title>Genome sequencing of Paenibacillus lentus DSM25539(T).</title>
        <authorList>
            <person name="Kook J.-K."/>
            <person name="Park S.-N."/>
            <person name="Lim Y.K."/>
        </authorList>
    </citation>
    <scope>NUCLEOTIDE SEQUENCE [LARGE SCALE GENOMIC DNA]</scope>
    <source>
        <strain evidence="2 3">DSM 25539</strain>
    </source>
</reference>
<dbReference type="Proteomes" id="UP000273145">
    <property type="component" value="Chromosome"/>
</dbReference>
<evidence type="ECO:0000313" key="2">
    <source>
        <dbReference type="EMBL" id="AZK47302.1"/>
    </source>
</evidence>
<dbReference type="AlphaFoldDB" id="A0A3Q8S595"/>
<feature type="transmembrane region" description="Helical" evidence="1">
    <location>
        <begin position="136"/>
        <end position="156"/>
    </location>
</feature>
<gene>
    <name evidence="2" type="ORF">EIM92_14975</name>
</gene>
<dbReference type="RefSeq" id="WP_125083333.1">
    <property type="nucleotide sequence ID" value="NZ_CP034248.1"/>
</dbReference>
<feature type="transmembrane region" description="Helical" evidence="1">
    <location>
        <begin position="51"/>
        <end position="76"/>
    </location>
</feature>
<accession>A0A3Q8S595</accession>
<dbReference type="CDD" id="cd21809">
    <property type="entry name" value="ABC-2_lan_permease-like"/>
    <property type="match status" value="1"/>
</dbReference>
<name>A0A3Q8S595_9BACL</name>
<protein>
    <submittedName>
        <fullName evidence="2">ABC transporter permease</fullName>
    </submittedName>
</protein>
<evidence type="ECO:0000256" key="1">
    <source>
        <dbReference type="SAM" id="Phobius"/>
    </source>
</evidence>
<dbReference type="OrthoDB" id="3190532at2"/>
<feature type="transmembrane region" description="Helical" evidence="1">
    <location>
        <begin position="16"/>
        <end position="39"/>
    </location>
</feature>
<keyword evidence="3" id="KW-1185">Reference proteome</keyword>
<proteinExistence type="predicted"/>
<keyword evidence="1" id="KW-0472">Membrane</keyword>
<dbReference type="Pfam" id="PF12730">
    <property type="entry name" value="ABC2_membrane_4"/>
    <property type="match status" value="1"/>
</dbReference>
<feature type="transmembrane region" description="Helical" evidence="1">
    <location>
        <begin position="168"/>
        <end position="191"/>
    </location>
</feature>
<feature type="transmembrane region" description="Helical" evidence="1">
    <location>
        <begin position="225"/>
        <end position="245"/>
    </location>
</feature>
<keyword evidence="1" id="KW-1133">Transmembrane helix</keyword>
<organism evidence="2 3">
    <name type="scientific">Paenibacillus lentus</name>
    <dbReference type="NCBI Taxonomy" id="1338368"/>
    <lineage>
        <taxon>Bacteria</taxon>
        <taxon>Bacillati</taxon>
        <taxon>Bacillota</taxon>
        <taxon>Bacilli</taxon>
        <taxon>Bacillales</taxon>
        <taxon>Paenibacillaceae</taxon>
        <taxon>Paenibacillus</taxon>
    </lineage>
</organism>
<keyword evidence="1" id="KW-0812">Transmembrane</keyword>
<dbReference type="KEGG" id="plen:EIM92_14975"/>
<feature type="transmembrane region" description="Helical" evidence="1">
    <location>
        <begin position="97"/>
        <end position="116"/>
    </location>
</feature>
<dbReference type="EMBL" id="CP034248">
    <property type="protein sequence ID" value="AZK47302.1"/>
    <property type="molecule type" value="Genomic_DNA"/>
</dbReference>